<evidence type="ECO:0000256" key="12">
    <source>
        <dbReference type="ARBA" id="ARBA00023154"/>
    </source>
</evidence>
<accession>A0A409YGQ8</accession>
<dbReference type="EC" id="1.2.1.31" evidence="6"/>
<dbReference type="SUPFAM" id="SSF56801">
    <property type="entry name" value="Acetyl-CoA synthetase-like"/>
    <property type="match status" value="1"/>
</dbReference>
<dbReference type="EMBL" id="NHYE01000865">
    <property type="protein sequence ID" value="PPR02207.1"/>
    <property type="molecule type" value="Genomic_DNA"/>
</dbReference>
<evidence type="ECO:0000313" key="19">
    <source>
        <dbReference type="EMBL" id="PPR02207.1"/>
    </source>
</evidence>
<dbReference type="NCBIfam" id="TIGR01746">
    <property type="entry name" value="Thioester-redct"/>
    <property type="match status" value="1"/>
</dbReference>
<comment type="catalytic activity">
    <reaction evidence="16">
        <text>(S)-2-amino-6-oxohexanoate + NAD(+) + H2O = L-2-aminoadipate + NADH + 2 H(+)</text>
        <dbReference type="Rhea" id="RHEA:12308"/>
        <dbReference type="ChEBI" id="CHEBI:15377"/>
        <dbReference type="ChEBI" id="CHEBI:15378"/>
        <dbReference type="ChEBI" id="CHEBI:57540"/>
        <dbReference type="ChEBI" id="CHEBI:57945"/>
        <dbReference type="ChEBI" id="CHEBI:58321"/>
        <dbReference type="ChEBI" id="CHEBI:58672"/>
        <dbReference type="EC" id="1.2.1.31"/>
    </reaction>
</comment>
<dbReference type="EC" id="1.2.1.95" evidence="5"/>
<evidence type="ECO:0000259" key="18">
    <source>
        <dbReference type="PROSITE" id="PS50075"/>
    </source>
</evidence>
<sequence>MAHERLQRVVARLQNLPAISLPTDYPRPTGTHKLIESVHLAQLSEQTSLSLLKLALYTQNEDEDEDESDSTVSRPSAFHLLLAAFTVLLHRYTGDTDIVVGSSSASARDPLILRVGVEPTDPYWAVVKRIQEVEKEAEADALPYDVITQALNKGKEDGVDRPLFRVRFFDETDEPTENFIRTTSVTSDLTIFITRPPSSTRESIAPHISLRILYNSLLFTSSRITTFIDQLSVLLRKVASNPLFPVGSVPLLTPSQKAKLPDPTADLDWCGWKGAITDVFSRNARAHPDRPCVIQSLPAESLSIPQEKVVFSYGAILRASNVLAHHLIKNGIQREEVVMVYAHRSVDLVVAVMAVLKAGATFSVIDPAYPPSRQIIYLRVAQPRGLVVLRGAGTIGSSVRQFLSEELSVKVEVPALEVFPDGKILGGKDDSGREVLEGHAHLGDVDPNVVLGPDSIGTLSFTSGSTGIPKGVKGRHFSLTHFFPWMGERFGLNETSKFTMLSGIAHDPIQRDMFTPLFFGAELHVPTVDDIGTPGRLAEWMAASQVTITHLTPAMGQLLSAQATQQIPTLLNAFFVGDVLTKRDCLRLQALAANVRIINMYGTTETQRAVSYFAIPPVSEDSTFLSNQKDIMPAGEGMIDVQLLVVNRNDRNVPCAVGEVGEIYVRSGGLAEGYLDPEATKEKFVNNWFGTDVQRKDTILHPENGLAGPEARYWKGVRDRMYRSGDLGRYLPTGIVECTGRADDQVKIRGFRIELGEIDTHLSQHPLVRENVTLVRRDKDEEKILVSYFVPLDGPALQSYASDLGEDDEDAKGLVRGMRRYRRLIKDIREHLKKKLPSYSIPSLFVPLSRMPLNPNGKIDKPALPFPDTAQASFVAPPPSATAAAESSTESTMRAIWASILPNAPQPIPSDESFFDLGGHSILATRLIFEIRKVFVIDAPLGLIFEQPTIKGLVRAVDQLRNSDLGLSYNNNDKAASQANGDAAAVDGEVRKAAGAAQPHVEYGQDYVALLEKLKPSYPSLPSDFSDHPLTVFLTGATGFLGAFVLHDLLSHSERVKKVICLVRAKSVEQGLARLKEGSTDRGVWSDEWVSSGKLEVVTGDLGLDLFGMGDETWARISAEADVVLHNGALVHWVFPYEKLRSPNVLGTITAINLASTGKPKAMVFVSSTSAIDTDYYVQLSESIARSDSQVKGVPESDDLEGAKSSLKTGYGQTKWVSEKLLFEAGKRGLRGHIVRPGYVVGDSHTAVTNTDDFIWRLVKGCVQLGLVPDINNTINMVPVDHVARCTSLAAMSPLPNAALSVLHITARPLPTFNGMFSSLPQYGFTTEPCEYLVWRRKLEQHVMEVQDNALFPLLHFVLDDLPTSTKSPELDDSNTVELLRQDGGPLSSTVDDSLMGLYLAWLVAAGFLPPPSSPSPQKALPTLANAGAIKAAGRTGL</sequence>
<proteinExistence type="inferred from homology"/>
<dbReference type="InterPro" id="IPR013120">
    <property type="entry name" value="FAR_NAD-bd"/>
</dbReference>
<dbReference type="SUPFAM" id="SSF47336">
    <property type="entry name" value="ACP-like"/>
    <property type="match status" value="1"/>
</dbReference>
<comment type="catalytic activity">
    <reaction evidence="15">
        <text>(S)-2-amino-6-oxohexanoate + AMP + diphosphate + NADP(+) = L-2-aminoadipate + ATP + NADPH + H(+)</text>
        <dbReference type="Rhea" id="RHEA:46936"/>
        <dbReference type="ChEBI" id="CHEBI:15378"/>
        <dbReference type="ChEBI" id="CHEBI:30616"/>
        <dbReference type="ChEBI" id="CHEBI:33019"/>
        <dbReference type="ChEBI" id="CHEBI:57783"/>
        <dbReference type="ChEBI" id="CHEBI:58321"/>
        <dbReference type="ChEBI" id="CHEBI:58349"/>
        <dbReference type="ChEBI" id="CHEBI:58672"/>
        <dbReference type="ChEBI" id="CHEBI:456215"/>
        <dbReference type="EC" id="1.2.1.95"/>
    </reaction>
</comment>
<dbReference type="CDD" id="cd05235">
    <property type="entry name" value="SDR_e1"/>
    <property type="match status" value="1"/>
</dbReference>
<evidence type="ECO:0000256" key="16">
    <source>
        <dbReference type="ARBA" id="ARBA00048414"/>
    </source>
</evidence>
<protein>
    <recommendedName>
        <fullName evidence="14">Alpha-aminoadipate reductase</fullName>
        <ecNumber evidence="6">1.2.1.31</ecNumber>
        <ecNumber evidence="5">1.2.1.95</ecNumber>
    </recommendedName>
    <alternativeName>
        <fullName evidence="13">L-aminoadipate-semialdehyde dehydrogenase</fullName>
    </alternativeName>
</protein>
<comment type="catalytic activity">
    <reaction evidence="17">
        <text>(S)-2-amino-6-oxohexanoate + NADP(+) + H2O = L-2-aminoadipate + NADPH + 2 H(+)</text>
        <dbReference type="Rhea" id="RHEA:12304"/>
        <dbReference type="ChEBI" id="CHEBI:15377"/>
        <dbReference type="ChEBI" id="CHEBI:15378"/>
        <dbReference type="ChEBI" id="CHEBI:57783"/>
        <dbReference type="ChEBI" id="CHEBI:58321"/>
        <dbReference type="ChEBI" id="CHEBI:58349"/>
        <dbReference type="ChEBI" id="CHEBI:58672"/>
        <dbReference type="EC" id="1.2.1.31"/>
    </reaction>
</comment>
<comment type="function">
    <text evidence="2">Catalyzes the activation of alpha-aminoadipate by ATP-dependent adenylation and the reduction of activated alpha-aminoadipate by NADPH. The activated alpha-aminoadipate is bound to the phosphopantheinyl group of the enzyme itself before it is reduced to (S)-2-amino-6-oxohexanoate.</text>
</comment>
<dbReference type="UniPathway" id="UPA00033">
    <property type="reaction ID" value="UER00032"/>
</dbReference>
<dbReference type="InterPro" id="IPR006162">
    <property type="entry name" value="Ppantetheine_attach_site"/>
</dbReference>
<dbReference type="InterPro" id="IPR010080">
    <property type="entry name" value="Thioester_reductase-like_dom"/>
</dbReference>
<dbReference type="STRING" id="231916.A0A409YGQ8"/>
<dbReference type="GO" id="GO:0004043">
    <property type="term" value="F:L-aminoadipate-semialdehyde dehydrogenase [NAD(P)+] activity"/>
    <property type="evidence" value="ECO:0007669"/>
    <property type="project" value="UniProtKB-EC"/>
</dbReference>
<dbReference type="InterPro" id="IPR014397">
    <property type="entry name" value="Lys2"/>
</dbReference>
<evidence type="ECO:0000256" key="7">
    <source>
        <dbReference type="ARBA" id="ARBA00022450"/>
    </source>
</evidence>
<evidence type="ECO:0000256" key="15">
    <source>
        <dbReference type="ARBA" id="ARBA00048260"/>
    </source>
</evidence>
<dbReference type="InterPro" id="IPR045851">
    <property type="entry name" value="AMP-bd_C_sf"/>
</dbReference>
<keyword evidence="12" id="KW-0457">Lysine biosynthesis</keyword>
<evidence type="ECO:0000256" key="14">
    <source>
        <dbReference type="ARBA" id="ARBA00032195"/>
    </source>
</evidence>
<comment type="caution">
    <text evidence="19">The sequence shown here is derived from an EMBL/GenBank/DDBJ whole genome shotgun (WGS) entry which is preliminary data.</text>
</comment>
<dbReference type="InterPro" id="IPR010071">
    <property type="entry name" value="AA_adenyl_dom"/>
</dbReference>
<name>A0A409YGQ8_9AGAR</name>
<dbReference type="InterPro" id="IPR036291">
    <property type="entry name" value="NAD(P)-bd_dom_sf"/>
</dbReference>
<dbReference type="NCBIfam" id="TIGR01733">
    <property type="entry name" value="AA-adenyl-dom"/>
    <property type="match status" value="1"/>
</dbReference>
<keyword evidence="9" id="KW-0028">Amino-acid biosynthesis</keyword>
<keyword evidence="10" id="KW-0521">NADP</keyword>
<keyword evidence="20" id="KW-1185">Reference proteome</keyword>
<dbReference type="SUPFAM" id="SSF51735">
    <property type="entry name" value="NAD(P)-binding Rossmann-fold domains"/>
    <property type="match status" value="1"/>
</dbReference>
<dbReference type="Proteomes" id="UP000284706">
    <property type="component" value="Unassembled WGS sequence"/>
</dbReference>
<dbReference type="PANTHER" id="PTHR44845:SF1">
    <property type="entry name" value="L-2-AMINOADIPATE REDUCTASE"/>
    <property type="match status" value="1"/>
</dbReference>
<gene>
    <name evidence="19" type="ORF">CVT26_012099</name>
</gene>
<evidence type="ECO:0000256" key="6">
    <source>
        <dbReference type="ARBA" id="ARBA00013073"/>
    </source>
</evidence>
<keyword evidence="8" id="KW-0597">Phosphoprotein</keyword>
<evidence type="ECO:0000256" key="5">
    <source>
        <dbReference type="ARBA" id="ARBA00012913"/>
    </source>
</evidence>
<evidence type="ECO:0000256" key="3">
    <source>
        <dbReference type="ARBA" id="ARBA00004827"/>
    </source>
</evidence>
<dbReference type="Pfam" id="PF00550">
    <property type="entry name" value="PP-binding"/>
    <property type="match status" value="1"/>
</dbReference>
<dbReference type="PROSITE" id="PS00012">
    <property type="entry name" value="PHOSPHOPANTETHEINE"/>
    <property type="match status" value="1"/>
</dbReference>
<evidence type="ECO:0000256" key="11">
    <source>
        <dbReference type="ARBA" id="ARBA00023002"/>
    </source>
</evidence>
<evidence type="ECO:0000256" key="10">
    <source>
        <dbReference type="ARBA" id="ARBA00022857"/>
    </source>
</evidence>
<dbReference type="InterPro" id="IPR009081">
    <property type="entry name" value="PP-bd_ACP"/>
</dbReference>
<feature type="domain" description="Carrier" evidence="18">
    <location>
        <begin position="884"/>
        <end position="961"/>
    </location>
</feature>
<dbReference type="Pfam" id="PF07993">
    <property type="entry name" value="NAD_binding_4"/>
    <property type="match status" value="1"/>
</dbReference>
<comment type="similarity">
    <text evidence="4">Belongs to the ATP-dependent AMP-binding enzyme family.</text>
</comment>
<evidence type="ECO:0000256" key="1">
    <source>
        <dbReference type="ARBA" id="ARBA00001957"/>
    </source>
</evidence>
<evidence type="ECO:0000256" key="4">
    <source>
        <dbReference type="ARBA" id="ARBA00006432"/>
    </source>
</evidence>
<dbReference type="InterPro" id="IPR036736">
    <property type="entry name" value="ACP-like_sf"/>
</dbReference>
<comment type="pathway">
    <text evidence="3">Amino-acid biosynthesis; L-lysine biosynthesis via AAA pathway; L-lysine from L-alpha-aminoadipate (fungal route): step 1/3.</text>
</comment>
<dbReference type="GO" id="GO:0031177">
    <property type="term" value="F:phosphopantetheine binding"/>
    <property type="evidence" value="ECO:0007669"/>
    <property type="project" value="InterPro"/>
</dbReference>
<dbReference type="Gene3D" id="3.30.559.30">
    <property type="entry name" value="Nonribosomal peptide synthetase, condensation domain"/>
    <property type="match status" value="1"/>
</dbReference>
<dbReference type="Gene3D" id="3.30.300.30">
    <property type="match status" value="1"/>
</dbReference>
<comment type="cofactor">
    <cofactor evidence="1">
        <name>pantetheine 4'-phosphate</name>
        <dbReference type="ChEBI" id="CHEBI:47942"/>
    </cofactor>
</comment>
<dbReference type="NCBIfam" id="TIGR03443">
    <property type="entry name" value="alpha_am_amid"/>
    <property type="match status" value="1"/>
</dbReference>
<keyword evidence="7" id="KW-0596">Phosphopantetheine</keyword>
<keyword evidence="11" id="KW-0560">Oxidoreductase</keyword>
<reference evidence="19 20" key="1">
    <citation type="journal article" date="2018" name="Evol. Lett.">
        <title>Horizontal gene cluster transfer increased hallucinogenic mushroom diversity.</title>
        <authorList>
            <person name="Reynolds H.T."/>
            <person name="Vijayakumar V."/>
            <person name="Gluck-Thaler E."/>
            <person name="Korotkin H.B."/>
            <person name="Matheny P.B."/>
            <person name="Slot J.C."/>
        </authorList>
    </citation>
    <scope>NUCLEOTIDE SEQUENCE [LARGE SCALE GENOMIC DNA]</scope>
    <source>
        <strain evidence="19 20">SRW20</strain>
    </source>
</reference>
<dbReference type="InterPro" id="IPR000873">
    <property type="entry name" value="AMP-dep_synth/lig_dom"/>
</dbReference>
<dbReference type="InterPro" id="IPR020806">
    <property type="entry name" value="PKS_PP-bd"/>
</dbReference>
<dbReference type="InterPro" id="IPR001242">
    <property type="entry name" value="Condensation_dom"/>
</dbReference>
<dbReference type="InParanoid" id="A0A409YGQ8"/>
<dbReference type="SUPFAM" id="SSF52777">
    <property type="entry name" value="CoA-dependent acyltransferases"/>
    <property type="match status" value="1"/>
</dbReference>
<dbReference type="Pfam" id="PF00668">
    <property type="entry name" value="Condensation"/>
    <property type="match status" value="1"/>
</dbReference>
<dbReference type="InterPro" id="IPR020845">
    <property type="entry name" value="AMP-binding_CS"/>
</dbReference>
<dbReference type="PROSITE" id="PS50075">
    <property type="entry name" value="CARRIER"/>
    <property type="match status" value="1"/>
</dbReference>
<dbReference type="FunCoup" id="A0A409YGQ8">
    <property type="interactions" value="83"/>
</dbReference>
<dbReference type="InterPro" id="IPR042099">
    <property type="entry name" value="ANL_N_sf"/>
</dbReference>
<dbReference type="OrthoDB" id="329835at2759"/>
<dbReference type="Gene3D" id="3.40.50.12780">
    <property type="entry name" value="N-terminal domain of ligase-like"/>
    <property type="match status" value="1"/>
</dbReference>
<evidence type="ECO:0000256" key="9">
    <source>
        <dbReference type="ARBA" id="ARBA00022605"/>
    </source>
</evidence>
<dbReference type="PIRSF" id="PIRSF001617">
    <property type="entry name" value="Alpha-AR"/>
    <property type="match status" value="1"/>
</dbReference>
<evidence type="ECO:0000256" key="2">
    <source>
        <dbReference type="ARBA" id="ARBA00003499"/>
    </source>
</evidence>
<evidence type="ECO:0000256" key="13">
    <source>
        <dbReference type="ARBA" id="ARBA00031335"/>
    </source>
</evidence>
<dbReference type="SMART" id="SM00823">
    <property type="entry name" value="PKS_PP"/>
    <property type="match status" value="1"/>
</dbReference>
<evidence type="ECO:0000256" key="8">
    <source>
        <dbReference type="ARBA" id="ARBA00022553"/>
    </source>
</evidence>
<dbReference type="Gene3D" id="3.40.50.720">
    <property type="entry name" value="NAD(P)-binding Rossmann-like Domain"/>
    <property type="match status" value="1"/>
</dbReference>
<evidence type="ECO:0000256" key="17">
    <source>
        <dbReference type="ARBA" id="ARBA00049537"/>
    </source>
</evidence>
<dbReference type="Gene3D" id="1.10.1200.10">
    <property type="entry name" value="ACP-like"/>
    <property type="match status" value="1"/>
</dbReference>
<dbReference type="PANTHER" id="PTHR44845">
    <property type="entry name" value="CARRIER DOMAIN-CONTAINING PROTEIN"/>
    <property type="match status" value="1"/>
</dbReference>
<dbReference type="PROSITE" id="PS00455">
    <property type="entry name" value="AMP_BINDING"/>
    <property type="match status" value="1"/>
</dbReference>
<organism evidence="19 20">
    <name type="scientific">Gymnopilus dilepis</name>
    <dbReference type="NCBI Taxonomy" id="231916"/>
    <lineage>
        <taxon>Eukaryota</taxon>
        <taxon>Fungi</taxon>
        <taxon>Dikarya</taxon>
        <taxon>Basidiomycota</taxon>
        <taxon>Agaricomycotina</taxon>
        <taxon>Agaricomycetes</taxon>
        <taxon>Agaricomycetidae</taxon>
        <taxon>Agaricales</taxon>
        <taxon>Agaricineae</taxon>
        <taxon>Hymenogastraceae</taxon>
        <taxon>Gymnopilus</taxon>
    </lineage>
</organism>
<evidence type="ECO:0000313" key="20">
    <source>
        <dbReference type="Proteomes" id="UP000284706"/>
    </source>
</evidence>
<dbReference type="GO" id="GO:0019878">
    <property type="term" value="P:lysine biosynthetic process via aminoadipic acid"/>
    <property type="evidence" value="ECO:0007669"/>
    <property type="project" value="UniProtKB-UniPathway"/>
</dbReference>
<dbReference type="Pfam" id="PF00501">
    <property type="entry name" value="AMP-binding"/>
    <property type="match status" value="1"/>
</dbReference>